<evidence type="ECO:0000313" key="3">
    <source>
        <dbReference type="Proteomes" id="UP001603857"/>
    </source>
</evidence>
<name>A0ABD1L1H3_9FABA</name>
<feature type="compositionally biased region" description="Basic and acidic residues" evidence="1">
    <location>
        <begin position="55"/>
        <end position="101"/>
    </location>
</feature>
<accession>A0ABD1L1H3</accession>
<proteinExistence type="predicted"/>
<dbReference type="Proteomes" id="UP001603857">
    <property type="component" value="Unassembled WGS sequence"/>
</dbReference>
<protein>
    <submittedName>
        <fullName evidence="2">Uncharacterized protein</fullName>
    </submittedName>
</protein>
<dbReference type="EMBL" id="JBGMDY010000011">
    <property type="protein sequence ID" value="KAL2317368.1"/>
    <property type="molecule type" value="Genomic_DNA"/>
</dbReference>
<evidence type="ECO:0000256" key="1">
    <source>
        <dbReference type="SAM" id="MobiDB-lite"/>
    </source>
</evidence>
<comment type="caution">
    <text evidence="2">The sequence shown here is derived from an EMBL/GenBank/DDBJ whole genome shotgun (WGS) entry which is preliminary data.</text>
</comment>
<evidence type="ECO:0000313" key="2">
    <source>
        <dbReference type="EMBL" id="KAL2317368.1"/>
    </source>
</evidence>
<keyword evidence="3" id="KW-1185">Reference proteome</keyword>
<feature type="region of interest" description="Disordered" evidence="1">
    <location>
        <begin position="32"/>
        <end position="112"/>
    </location>
</feature>
<sequence>MFFSPRVTNNSNRRGCRFVFNDAQTRLRYNIKRSSNEAQKQLRRNSDEPGQMKPMRTERKGRANKRGEDRRGEILADEKEDESRRRPVEEVAAKPVLKDETFGGGNAEPDEEYKTEGATRKCCCRSIGAGPEGFDSTVRCGMEHEVCMNIWCNDGSSREWKKGWPLRSAGFARLCEDCG</sequence>
<organism evidence="2 3">
    <name type="scientific">Flemingia macrophylla</name>
    <dbReference type="NCBI Taxonomy" id="520843"/>
    <lineage>
        <taxon>Eukaryota</taxon>
        <taxon>Viridiplantae</taxon>
        <taxon>Streptophyta</taxon>
        <taxon>Embryophyta</taxon>
        <taxon>Tracheophyta</taxon>
        <taxon>Spermatophyta</taxon>
        <taxon>Magnoliopsida</taxon>
        <taxon>eudicotyledons</taxon>
        <taxon>Gunneridae</taxon>
        <taxon>Pentapetalae</taxon>
        <taxon>rosids</taxon>
        <taxon>fabids</taxon>
        <taxon>Fabales</taxon>
        <taxon>Fabaceae</taxon>
        <taxon>Papilionoideae</taxon>
        <taxon>50 kb inversion clade</taxon>
        <taxon>NPAAA clade</taxon>
        <taxon>indigoferoid/millettioid clade</taxon>
        <taxon>Phaseoleae</taxon>
        <taxon>Flemingia</taxon>
    </lineage>
</organism>
<dbReference type="AlphaFoldDB" id="A0ABD1L1H3"/>
<reference evidence="2 3" key="1">
    <citation type="submission" date="2024-08" db="EMBL/GenBank/DDBJ databases">
        <title>Insights into the chromosomal genome structure of Flemingia macrophylla.</title>
        <authorList>
            <person name="Ding Y."/>
            <person name="Zhao Y."/>
            <person name="Bi W."/>
            <person name="Wu M."/>
            <person name="Zhao G."/>
            <person name="Gong Y."/>
            <person name="Li W."/>
            <person name="Zhang P."/>
        </authorList>
    </citation>
    <scope>NUCLEOTIDE SEQUENCE [LARGE SCALE GENOMIC DNA]</scope>
    <source>
        <strain evidence="2">DYQJB</strain>
        <tissue evidence="2">Leaf</tissue>
    </source>
</reference>
<gene>
    <name evidence="2" type="ORF">Fmac_031244</name>
</gene>